<name>A8SNE8_9FIRM</name>
<evidence type="ECO:0000256" key="1">
    <source>
        <dbReference type="SAM" id="Phobius"/>
    </source>
</evidence>
<organism evidence="2 3">
    <name type="scientific">Parvimonas micra ATCC 33270</name>
    <dbReference type="NCBI Taxonomy" id="411465"/>
    <lineage>
        <taxon>Bacteria</taxon>
        <taxon>Bacillati</taxon>
        <taxon>Bacillota</taxon>
        <taxon>Tissierellia</taxon>
        <taxon>Tissierellales</taxon>
        <taxon>Peptoniphilaceae</taxon>
        <taxon>Parvimonas</taxon>
    </lineage>
</organism>
<protein>
    <submittedName>
        <fullName evidence="2">Uncharacterized protein</fullName>
    </submittedName>
</protein>
<sequence length="106" mass="12442">MEGWGSYLVLFDFSIGIHNNMIRIKTEIKAITKGPFSIIGIVPTIPLYLTLIRIISNRQIPKVIRFNKMLKYLKYLHELFLISENTVKQKRITRGIKLYNPIFSYP</sequence>
<reference evidence="2 3" key="1">
    <citation type="submission" date="2007-09" db="EMBL/GenBank/DDBJ databases">
        <title>Draft genome sequence of Peptostreptococcus micros (ATCC 33270).</title>
        <authorList>
            <person name="Sudarsanam P."/>
            <person name="Ley R."/>
            <person name="Guruge J."/>
            <person name="Turnbaugh P.J."/>
            <person name="Mahowald M."/>
            <person name="Liep D."/>
            <person name="Gordon J."/>
        </authorList>
    </citation>
    <scope>NUCLEOTIDE SEQUENCE [LARGE SCALE GENOMIC DNA]</scope>
    <source>
        <strain evidence="2 3">ATCC 33270</strain>
    </source>
</reference>
<dbReference type="HOGENOM" id="CLU_2220626_0_0_9"/>
<feature type="transmembrane region" description="Helical" evidence="1">
    <location>
        <begin position="36"/>
        <end position="55"/>
    </location>
</feature>
<evidence type="ECO:0000313" key="2">
    <source>
        <dbReference type="EMBL" id="EDP23842.1"/>
    </source>
</evidence>
<accession>A8SNE8</accession>
<comment type="caution">
    <text evidence="2">The sequence shown here is derived from an EMBL/GenBank/DDBJ whole genome shotgun (WGS) entry which is preliminary data.</text>
</comment>
<reference evidence="2 3" key="2">
    <citation type="submission" date="2007-09" db="EMBL/GenBank/DDBJ databases">
        <authorList>
            <person name="Fulton L."/>
            <person name="Clifton S."/>
            <person name="Fulton B."/>
            <person name="Xu J."/>
            <person name="Minx P."/>
            <person name="Pepin K.H."/>
            <person name="Johnson M."/>
            <person name="Thiruvilangam P."/>
            <person name="Bhonagiri V."/>
            <person name="Nash W.E."/>
            <person name="Mardis E.R."/>
            <person name="Wilson R.K."/>
        </authorList>
    </citation>
    <scope>NUCLEOTIDE SEQUENCE [LARGE SCALE GENOMIC DNA]</scope>
    <source>
        <strain evidence="2 3">ATCC 33270</strain>
    </source>
</reference>
<dbReference type="AlphaFoldDB" id="A8SNE8"/>
<keyword evidence="1" id="KW-0812">Transmembrane</keyword>
<keyword evidence="1" id="KW-1133">Transmembrane helix</keyword>
<dbReference type="EMBL" id="ABEE02000017">
    <property type="protein sequence ID" value="EDP23842.1"/>
    <property type="molecule type" value="Genomic_DNA"/>
</dbReference>
<keyword evidence="1" id="KW-0472">Membrane</keyword>
<gene>
    <name evidence="2" type="ORF">PEPMIC_01648</name>
</gene>
<dbReference type="Proteomes" id="UP000003162">
    <property type="component" value="Unassembled WGS sequence"/>
</dbReference>
<evidence type="ECO:0000313" key="3">
    <source>
        <dbReference type="Proteomes" id="UP000003162"/>
    </source>
</evidence>
<proteinExistence type="predicted"/>